<accession>A0A7C8J8I4</accession>
<sequence>MQLANNEIATNPSRSCSLRSTKSMVNFFVPEALRVRTTTGNTPAITYNYHKMSGIEIAGLVLGAIPLVIAALEHYEDIIGPAKSFVKFKGELGRAIRELRNYHTLFEQSIEVLLRPVTTDQELNEMIDNTKSKLWEDPGIEKDLRENLGRAYTPYMETVNQIQKIMTGIASKLNNINGVENLAQGGLGAIISQHVAAKVDGKLQKFELSKRIKFTMKKKKIKESLEELGKSVGMLDKFQEKADKISEADELYNLGHGLVLTPNVDIIRGNAKKLYDVLSKTWCSTHSSHHAGLLLEQRLIRKPKRRGRALGSKPSTFGHCDTDCFALSLLQSSTSTSKKWLDVEIRIVEYQASMQQNSPTSESRGADSPVISVTSACTTVTVNSIPTPPYQDPSQLQIVTDLCSILQNPCHPCIGFCLDSDGHLRGSYNAQREFASTEGETTLQDILTKQPGSLSLQERYNLSITLTSSMLQLSHTPWLQEGWSKADIIFLNAKGGRSMSRTKVDIQRPYLTREHKQIATLARKSSGEPNDSSKVLALGIMLLEIWYGLPIEKFMLPDDLGPNNRETEITYLQAARRCVMDKAGLQFLRSFSDINVVV</sequence>
<protein>
    <recommendedName>
        <fullName evidence="1">DUF7580 domain-containing protein</fullName>
    </recommendedName>
</protein>
<dbReference type="Pfam" id="PF24476">
    <property type="entry name" value="DUF7580"/>
    <property type="match status" value="1"/>
</dbReference>
<dbReference type="EMBL" id="WIQW01000048">
    <property type="protein sequence ID" value="KAF3093345.1"/>
    <property type="molecule type" value="Genomic_DNA"/>
</dbReference>
<comment type="caution">
    <text evidence="2">The sequence shown here is derived from an EMBL/GenBank/DDBJ whole genome shotgun (WGS) entry which is preliminary data.</text>
</comment>
<organism evidence="2 3">
    <name type="scientific">Orbilia oligospora</name>
    <name type="common">Nematode-trapping fungus</name>
    <name type="synonym">Arthrobotrys oligospora</name>
    <dbReference type="NCBI Taxonomy" id="2813651"/>
    <lineage>
        <taxon>Eukaryota</taxon>
        <taxon>Fungi</taxon>
        <taxon>Dikarya</taxon>
        <taxon>Ascomycota</taxon>
        <taxon>Pezizomycotina</taxon>
        <taxon>Orbiliomycetes</taxon>
        <taxon>Orbiliales</taxon>
        <taxon>Orbiliaceae</taxon>
        <taxon>Orbilia</taxon>
    </lineage>
</organism>
<gene>
    <name evidence="2" type="ORF">TWF102_007903</name>
</gene>
<reference evidence="2 3" key="1">
    <citation type="submission" date="2019-06" db="EMBL/GenBank/DDBJ databases">
        <authorList>
            <person name="Palmer J.M."/>
        </authorList>
    </citation>
    <scope>NUCLEOTIDE SEQUENCE [LARGE SCALE GENOMIC DNA]</scope>
    <source>
        <strain evidence="2 3">TWF102</strain>
    </source>
</reference>
<proteinExistence type="predicted"/>
<dbReference type="Proteomes" id="UP000475325">
    <property type="component" value="Unassembled WGS sequence"/>
</dbReference>
<dbReference type="AlphaFoldDB" id="A0A7C8J8I4"/>
<evidence type="ECO:0000313" key="3">
    <source>
        <dbReference type="Proteomes" id="UP000475325"/>
    </source>
</evidence>
<evidence type="ECO:0000259" key="1">
    <source>
        <dbReference type="Pfam" id="PF24476"/>
    </source>
</evidence>
<dbReference type="InterPro" id="IPR056002">
    <property type="entry name" value="DUF7580"/>
</dbReference>
<feature type="domain" description="DUF7580" evidence="1">
    <location>
        <begin position="327"/>
        <end position="559"/>
    </location>
</feature>
<dbReference type="PANTHER" id="PTHR35186">
    <property type="entry name" value="ANK_REP_REGION DOMAIN-CONTAINING PROTEIN"/>
    <property type="match status" value="1"/>
</dbReference>
<name>A0A7C8J8I4_ORBOL</name>
<evidence type="ECO:0000313" key="2">
    <source>
        <dbReference type="EMBL" id="KAF3093345.1"/>
    </source>
</evidence>
<dbReference type="PANTHER" id="PTHR35186:SF4">
    <property type="entry name" value="PRION-INHIBITION AND PROPAGATION HELO DOMAIN-CONTAINING PROTEIN"/>
    <property type="match status" value="1"/>
</dbReference>